<proteinExistence type="predicted"/>
<dbReference type="AlphaFoldDB" id="Q3A118"/>
<dbReference type="OrthoDB" id="5405130at2"/>
<dbReference type="RefSeq" id="WP_011342482.1">
    <property type="nucleotide sequence ID" value="NC_007498.2"/>
</dbReference>
<dbReference type="STRING" id="338963.Pcar_2703"/>
<evidence type="ECO:0008006" key="3">
    <source>
        <dbReference type="Google" id="ProtNLM"/>
    </source>
</evidence>
<dbReference type="Pfam" id="PF06097">
    <property type="entry name" value="DUF945"/>
    <property type="match status" value="1"/>
</dbReference>
<dbReference type="KEGG" id="pca:Pcar_2703"/>
<name>Q3A118_SYNC1</name>
<dbReference type="InterPro" id="IPR010352">
    <property type="entry name" value="DUF945"/>
</dbReference>
<dbReference type="HOGENOM" id="CLU_632899_0_0_7"/>
<protein>
    <recommendedName>
        <fullName evidence="3">DUF945 domain-containing protein</fullName>
    </recommendedName>
</protein>
<evidence type="ECO:0000313" key="2">
    <source>
        <dbReference type="Proteomes" id="UP000002534"/>
    </source>
</evidence>
<dbReference type="eggNOG" id="COG5339">
    <property type="taxonomic scope" value="Bacteria"/>
</dbReference>
<dbReference type="Proteomes" id="UP000002534">
    <property type="component" value="Chromosome"/>
</dbReference>
<accession>Q3A118</accession>
<reference evidence="2" key="1">
    <citation type="submission" date="2005-10" db="EMBL/GenBank/DDBJ databases">
        <title>Complete sequence of Pelobacter carbinolicus DSM 2380.</title>
        <authorList>
            <person name="Copeland A."/>
            <person name="Lucas S."/>
            <person name="Lapidus A."/>
            <person name="Barry K."/>
            <person name="Detter J.C."/>
            <person name="Glavina T."/>
            <person name="Hammon N."/>
            <person name="Israni S."/>
            <person name="Pitluck S."/>
            <person name="Chertkov O."/>
            <person name="Schmutz J."/>
            <person name="Larimer F."/>
            <person name="Land M."/>
            <person name="Kyrpides N."/>
            <person name="Ivanova N."/>
            <person name="Richardson P."/>
        </authorList>
    </citation>
    <scope>NUCLEOTIDE SEQUENCE [LARGE SCALE GENOMIC DNA]</scope>
    <source>
        <strain evidence="2">DSM 2380 / NBRC 103641 / GraBd1</strain>
    </source>
</reference>
<dbReference type="EMBL" id="CP000142">
    <property type="protein sequence ID" value="ABA89939.1"/>
    <property type="molecule type" value="Genomic_DNA"/>
</dbReference>
<reference evidence="1 2" key="2">
    <citation type="journal article" date="2012" name="BMC Genomics">
        <title>The genome of Pelobacter carbinolicus reveals surprising metabolic capabilities and physiological features.</title>
        <authorList>
            <person name="Aklujkar M."/>
            <person name="Haveman S.A."/>
            <person name="Didonato R.Jr."/>
            <person name="Chertkov O."/>
            <person name="Han C.S."/>
            <person name="Land M.L."/>
            <person name="Brown P."/>
            <person name="Lovley D.R."/>
        </authorList>
    </citation>
    <scope>NUCLEOTIDE SEQUENCE [LARGE SCALE GENOMIC DNA]</scope>
    <source>
        <strain evidence="2">DSM 2380 / NBRC 103641 / GraBd1</strain>
    </source>
</reference>
<keyword evidence="2" id="KW-1185">Reference proteome</keyword>
<sequence length="433" mass="46862">MKKIVIIVGALLVAGLLGATWYSSFQAEKIFAAQAEKTGELYGPAVKVSLDDYTKGLLQSEARTSVVLGKAVPLHLLHKVTHLPWGAKVVTTVNQEAYDEQGLAEIGAYLPLEQLQMVSHFGLTGNSDMRMNIPVMETDRDGLRIRLQGLEMNGSLNAGMDDGDFDFKVASMQVRTPEIQDLTFDGFHGFFNYREQGGFPLGEGVLQLDKILLNREGVAGYELNGLSYRFNSTLTDRTLNQYVDVAFADLAVAGEACSNGRLKFEITGMDADAARALQEVYGSMSAEALAGSDVDPFLIQLQIMSKTVELLQKGMHFKLETLALETAGGNIHAQGFVDVENMQQENRPAFDVKGVRAGATVYFDADAFVSGYRLVSAMQGEQFSAEDLSSQAASLAQSLVSEGILVKTENNGLEAELSFAEGKASLNGKPVSQ</sequence>
<evidence type="ECO:0000313" key="1">
    <source>
        <dbReference type="EMBL" id="ABA89939.1"/>
    </source>
</evidence>
<gene>
    <name evidence="1" type="ordered locus">Pcar_2703</name>
</gene>
<organism evidence="1 2">
    <name type="scientific">Syntrophotalea carbinolica (strain DSM 2380 / NBRC 103641 / GraBd1)</name>
    <name type="common">Pelobacter carbinolicus</name>
    <dbReference type="NCBI Taxonomy" id="338963"/>
    <lineage>
        <taxon>Bacteria</taxon>
        <taxon>Pseudomonadati</taxon>
        <taxon>Thermodesulfobacteriota</taxon>
        <taxon>Desulfuromonadia</taxon>
        <taxon>Desulfuromonadales</taxon>
        <taxon>Syntrophotaleaceae</taxon>
        <taxon>Syntrophotalea</taxon>
    </lineage>
</organism>